<keyword evidence="2" id="KW-1133">Transmembrane helix</keyword>
<evidence type="ECO:0000313" key="4">
    <source>
        <dbReference type="EMBL" id="CAB1130216.1"/>
    </source>
</evidence>
<dbReference type="GO" id="GO:1902201">
    <property type="term" value="P:negative regulation of bacterial-type flagellum-dependent cell motility"/>
    <property type="evidence" value="ECO:0007669"/>
    <property type="project" value="TreeGrafter"/>
</dbReference>
<dbReference type="CDD" id="cd01949">
    <property type="entry name" value="GGDEF"/>
    <property type="match status" value="1"/>
</dbReference>
<keyword evidence="2" id="KW-0812">Transmembrane</keyword>
<dbReference type="GO" id="GO:0043709">
    <property type="term" value="P:cell adhesion involved in single-species biofilm formation"/>
    <property type="evidence" value="ECO:0007669"/>
    <property type="project" value="TreeGrafter"/>
</dbReference>
<dbReference type="AlphaFoldDB" id="A0A6F8ZKL9"/>
<dbReference type="InterPro" id="IPR043128">
    <property type="entry name" value="Rev_trsase/Diguanyl_cyclase"/>
</dbReference>
<feature type="domain" description="GGDEF" evidence="3">
    <location>
        <begin position="212"/>
        <end position="339"/>
    </location>
</feature>
<accession>A0A6F8ZKL9</accession>
<sequence length="444" mass="47091">MAGSVLLVHGLVLAAVLVATFEFGIFARGQRWLPNWLACLAGMAAPPVGLALLAVWGREPVPAGVWPVLVVAQSFWLPRPCYAGSALLAAGLAAALTPGARPAVAAMVAAVAVAGAWPGVRHRALLLAGVVLAAWAAAAAGGWPAAGGRLPVRAALPVEALAGLAVAGYILSHEQRLALLREAETAAEADALTGARTRRGLERWLAQWAEPPPGVVVAADLDDFKTVNDTYGHVVGDEILREFAARLRGALREGDAVVRPGGDEFTCWCPGVSPAAAPELVARLHETAVGTPFATRAGPLRLGCPWAGQPALWGRWSRKRRMGPFWRPSGRVRGGWWGRWPPRAPGCRRGWRPPQGRSGRPGWFRRPCWTRLAAWWSPTWPGTGGGNIGSRETTPGCRRRPGPPVPRYRSGSADRWWAAGGTGPRPPGGPGGQTRQARGPTRRY</sequence>
<dbReference type="PROSITE" id="PS50887">
    <property type="entry name" value="GGDEF"/>
    <property type="match status" value="1"/>
</dbReference>
<keyword evidence="4" id="KW-0808">Transferase</keyword>
<dbReference type="InterPro" id="IPR000160">
    <property type="entry name" value="GGDEF_dom"/>
</dbReference>
<evidence type="ECO:0000256" key="2">
    <source>
        <dbReference type="SAM" id="Phobius"/>
    </source>
</evidence>
<dbReference type="KEGG" id="hfv:R50_2727"/>
<keyword evidence="4" id="KW-0548">Nucleotidyltransferase</keyword>
<dbReference type="EMBL" id="LR778114">
    <property type="protein sequence ID" value="CAB1130216.1"/>
    <property type="molecule type" value="Genomic_DNA"/>
</dbReference>
<evidence type="ECO:0000313" key="5">
    <source>
        <dbReference type="Proteomes" id="UP000503399"/>
    </source>
</evidence>
<keyword evidence="5" id="KW-1185">Reference proteome</keyword>
<evidence type="ECO:0000256" key="1">
    <source>
        <dbReference type="SAM" id="MobiDB-lite"/>
    </source>
</evidence>
<dbReference type="Gene3D" id="3.30.70.270">
    <property type="match status" value="1"/>
</dbReference>
<feature type="transmembrane region" description="Helical" evidence="2">
    <location>
        <begin position="126"/>
        <end position="145"/>
    </location>
</feature>
<dbReference type="EC" id="2.7.7.65" evidence="4"/>
<organism evidence="4 5">
    <name type="scientific">Candidatus Hydrogenisulfobacillus filiaventi</name>
    <dbReference type="NCBI Taxonomy" id="2707344"/>
    <lineage>
        <taxon>Bacteria</taxon>
        <taxon>Bacillati</taxon>
        <taxon>Bacillota</taxon>
        <taxon>Clostridia</taxon>
        <taxon>Eubacteriales</taxon>
        <taxon>Clostridiales Family XVII. Incertae Sedis</taxon>
        <taxon>Candidatus Hydrogenisulfobacillus</taxon>
    </lineage>
</organism>
<dbReference type="InterPro" id="IPR050469">
    <property type="entry name" value="Diguanylate_Cyclase"/>
</dbReference>
<reference evidence="4 5" key="1">
    <citation type="submission" date="2020-02" db="EMBL/GenBank/DDBJ databases">
        <authorList>
            <person name="Hogendoorn C."/>
        </authorList>
    </citation>
    <scope>NUCLEOTIDE SEQUENCE [LARGE SCALE GENOMIC DNA]</scope>
    <source>
        <strain evidence="4">R501</strain>
    </source>
</reference>
<protein>
    <submittedName>
        <fullName evidence="4">Putative Diguanylate cyclase</fullName>
        <ecNumber evidence="4">2.7.7.65</ecNumber>
    </submittedName>
</protein>
<feature type="transmembrane region" description="Helical" evidence="2">
    <location>
        <begin position="103"/>
        <end position="120"/>
    </location>
</feature>
<feature type="region of interest" description="Disordered" evidence="1">
    <location>
        <begin position="380"/>
        <end position="444"/>
    </location>
</feature>
<dbReference type="PANTHER" id="PTHR45138">
    <property type="entry name" value="REGULATORY COMPONENTS OF SENSORY TRANSDUCTION SYSTEM"/>
    <property type="match status" value="1"/>
</dbReference>
<dbReference type="InterPro" id="IPR029787">
    <property type="entry name" value="Nucleotide_cyclase"/>
</dbReference>
<name>A0A6F8ZKL9_9FIRM</name>
<feature type="transmembrane region" description="Helical" evidence="2">
    <location>
        <begin position="33"/>
        <end position="56"/>
    </location>
</feature>
<dbReference type="SMART" id="SM00267">
    <property type="entry name" value="GGDEF"/>
    <property type="match status" value="1"/>
</dbReference>
<dbReference type="Pfam" id="PF00990">
    <property type="entry name" value="GGDEF"/>
    <property type="match status" value="1"/>
</dbReference>
<evidence type="ECO:0000259" key="3">
    <source>
        <dbReference type="PROSITE" id="PS50887"/>
    </source>
</evidence>
<dbReference type="PANTHER" id="PTHR45138:SF9">
    <property type="entry name" value="DIGUANYLATE CYCLASE DGCM-RELATED"/>
    <property type="match status" value="1"/>
</dbReference>
<feature type="transmembrane region" description="Helical" evidence="2">
    <location>
        <begin position="6"/>
        <end position="26"/>
    </location>
</feature>
<dbReference type="Proteomes" id="UP000503399">
    <property type="component" value="Chromosome"/>
</dbReference>
<dbReference type="NCBIfam" id="TIGR00254">
    <property type="entry name" value="GGDEF"/>
    <property type="match status" value="1"/>
</dbReference>
<feature type="compositionally biased region" description="Low complexity" evidence="1">
    <location>
        <begin position="433"/>
        <end position="444"/>
    </location>
</feature>
<dbReference type="GO" id="GO:0005886">
    <property type="term" value="C:plasma membrane"/>
    <property type="evidence" value="ECO:0007669"/>
    <property type="project" value="TreeGrafter"/>
</dbReference>
<dbReference type="GO" id="GO:0052621">
    <property type="term" value="F:diguanylate cyclase activity"/>
    <property type="evidence" value="ECO:0007669"/>
    <property type="project" value="UniProtKB-EC"/>
</dbReference>
<gene>
    <name evidence="4" type="ORF">R50_2727</name>
</gene>
<dbReference type="SUPFAM" id="SSF55073">
    <property type="entry name" value="Nucleotide cyclase"/>
    <property type="match status" value="1"/>
</dbReference>
<proteinExistence type="predicted"/>
<keyword evidence="2" id="KW-0472">Membrane</keyword>